<evidence type="ECO:0000313" key="3">
    <source>
        <dbReference type="EMBL" id="GAA3061640.1"/>
    </source>
</evidence>
<feature type="region of interest" description="Disordered" evidence="1">
    <location>
        <begin position="228"/>
        <end position="248"/>
    </location>
</feature>
<feature type="signal peptide" evidence="2">
    <location>
        <begin position="1"/>
        <end position="27"/>
    </location>
</feature>
<proteinExistence type="predicted"/>
<keyword evidence="2" id="KW-0732">Signal</keyword>
<feature type="compositionally biased region" description="Basic and acidic residues" evidence="1">
    <location>
        <begin position="85"/>
        <end position="100"/>
    </location>
</feature>
<feature type="region of interest" description="Disordered" evidence="1">
    <location>
        <begin position="27"/>
        <end position="101"/>
    </location>
</feature>
<evidence type="ECO:0000313" key="4">
    <source>
        <dbReference type="Proteomes" id="UP001500236"/>
    </source>
</evidence>
<gene>
    <name evidence="3" type="ORF">GCM10010529_13940</name>
</gene>
<organism evidence="3 4">
    <name type="scientific">Nesterenkonia aethiopica</name>
    <dbReference type="NCBI Taxonomy" id="269144"/>
    <lineage>
        <taxon>Bacteria</taxon>
        <taxon>Bacillati</taxon>
        <taxon>Actinomycetota</taxon>
        <taxon>Actinomycetes</taxon>
        <taxon>Micrococcales</taxon>
        <taxon>Micrococcaceae</taxon>
        <taxon>Nesterenkonia</taxon>
    </lineage>
</organism>
<dbReference type="EMBL" id="BAAAVT010000007">
    <property type="protein sequence ID" value="GAA3061640.1"/>
    <property type="molecule type" value="Genomic_DNA"/>
</dbReference>
<keyword evidence="4" id="KW-1185">Reference proteome</keyword>
<evidence type="ECO:0000256" key="2">
    <source>
        <dbReference type="SAM" id="SignalP"/>
    </source>
</evidence>
<feature type="compositionally biased region" description="Acidic residues" evidence="1">
    <location>
        <begin position="28"/>
        <end position="84"/>
    </location>
</feature>
<sequence length="248" mass="26082">MALIRTKQALVGVLGIGALALASCAVADDSEGETEENGAAQEETDGQDAPDGGSGDDDGADTSDDAADDGAEEETEEETEEDHAADEHLDGELSGDRVDPDAFEVPLDEQSQAIGARAWQFETPSGRHTCSLGRSGQAAAPAAVCYMSFDEDVQPEPDDQGRERHPSLLESDVGLYGYEGPVYPQFESSEVPTLNYGEVLEVEGLACTVGEDAITCIAGDNWMQVSRSGYEFSDDSEESDGEDTGADA</sequence>
<reference evidence="4" key="1">
    <citation type="journal article" date="2019" name="Int. J. Syst. Evol. Microbiol.">
        <title>The Global Catalogue of Microorganisms (GCM) 10K type strain sequencing project: providing services to taxonomists for standard genome sequencing and annotation.</title>
        <authorList>
            <consortium name="The Broad Institute Genomics Platform"/>
            <consortium name="The Broad Institute Genome Sequencing Center for Infectious Disease"/>
            <person name="Wu L."/>
            <person name="Ma J."/>
        </authorList>
    </citation>
    <scope>NUCLEOTIDE SEQUENCE [LARGE SCALE GENOMIC DNA]</scope>
    <source>
        <strain evidence="4">JCM 14309</strain>
    </source>
</reference>
<feature type="compositionally biased region" description="Acidic residues" evidence="1">
    <location>
        <begin position="232"/>
        <end position="248"/>
    </location>
</feature>
<feature type="chain" id="PRO_5045981599" description="Secreted protein" evidence="2">
    <location>
        <begin position="28"/>
        <end position="248"/>
    </location>
</feature>
<evidence type="ECO:0008006" key="5">
    <source>
        <dbReference type="Google" id="ProtNLM"/>
    </source>
</evidence>
<dbReference type="Proteomes" id="UP001500236">
    <property type="component" value="Unassembled WGS sequence"/>
</dbReference>
<accession>A0ABP6LX48</accession>
<evidence type="ECO:0000256" key="1">
    <source>
        <dbReference type="SAM" id="MobiDB-lite"/>
    </source>
</evidence>
<dbReference type="PROSITE" id="PS51257">
    <property type="entry name" value="PROKAR_LIPOPROTEIN"/>
    <property type="match status" value="1"/>
</dbReference>
<comment type="caution">
    <text evidence="3">The sequence shown here is derived from an EMBL/GenBank/DDBJ whole genome shotgun (WGS) entry which is preliminary data.</text>
</comment>
<name>A0ABP6LX48_9MICC</name>
<protein>
    <recommendedName>
        <fullName evidence="5">Secreted protein</fullName>
    </recommendedName>
</protein>
<dbReference type="RefSeq" id="WP_344684358.1">
    <property type="nucleotide sequence ID" value="NZ_BAAAVT010000007.1"/>
</dbReference>